<sequence length="419" mass="42158">MRSPEEHLAAVRRLLGPARTEEVAVREAAGRVLAADALAAADSPRFDNSQMDGYAVDAASLETLPAGLPVGPTVPAGTDPAEVVPEGVAGRAVPVMTGSKLPGGTAAVVPVEKCGPDTFTAAEAAGEVHVPATTAGKFVRAAGSDLARGAVVAPAGQRVDAITLAALINASVTRVRVRARARVLICTGGAEVVDDPDGAATIPDSNGPMLAELCRRHGLEPVARVRTDDDPERLAADLTAAIEAHRPDAVVTSGGISHGRFEVVRQLLEADGEDVWFGHVTQQPGGPQGVGRLAGVPVVCLPGNPVSTMVSFRLFVAPALGEAPAPETARLTEALDGLSDARVQFRRGYLGRGAQTGAGAAPGAEPGAAAAGDASVVTATPLGGPGSHLISQAVGADCLIEVPSGAHLAAGDAVTVHRL</sequence>
<dbReference type="InterPro" id="IPR036135">
    <property type="entry name" value="MoeA_linker/N_sf"/>
</dbReference>
<proteinExistence type="inferred from homology"/>
<dbReference type="InterPro" id="IPR036425">
    <property type="entry name" value="MoaB/Mog-like_dom_sf"/>
</dbReference>
<evidence type="ECO:0000256" key="2">
    <source>
        <dbReference type="ARBA" id="ARBA00005046"/>
    </source>
</evidence>
<dbReference type="Gene3D" id="2.40.340.10">
    <property type="entry name" value="MoeA, C-terminal, domain IV"/>
    <property type="match status" value="1"/>
</dbReference>
<keyword evidence="7" id="KW-0479">Metal-binding</keyword>
<dbReference type="Gene3D" id="2.170.190.11">
    <property type="entry name" value="Molybdopterin biosynthesis moea protein, domain 3"/>
    <property type="match status" value="1"/>
</dbReference>
<dbReference type="Pfam" id="PF03453">
    <property type="entry name" value="MoeA_N"/>
    <property type="match status" value="1"/>
</dbReference>
<accession>A0A1L7CS77</accession>
<evidence type="ECO:0000313" key="10">
    <source>
        <dbReference type="Proteomes" id="UP000185434"/>
    </source>
</evidence>
<evidence type="ECO:0000313" key="9">
    <source>
        <dbReference type="EMBL" id="APT88679.1"/>
    </source>
</evidence>
<comment type="pathway">
    <text evidence="2 7">Cofactor biosynthesis; molybdopterin biosynthesis.</text>
</comment>
<protein>
    <recommendedName>
        <fullName evidence="7">Molybdopterin molybdenumtransferase</fullName>
        <ecNumber evidence="7">2.10.1.1</ecNumber>
    </recommendedName>
</protein>
<keyword evidence="4 7" id="KW-0500">Molybdenum</keyword>
<dbReference type="AlphaFoldDB" id="A0A1L7CS77"/>
<dbReference type="Pfam" id="PF00994">
    <property type="entry name" value="MoCF_biosynth"/>
    <property type="match status" value="1"/>
</dbReference>
<dbReference type="STRING" id="1437875.CFRA_04745"/>
<dbReference type="OrthoDB" id="9804758at2"/>
<dbReference type="SUPFAM" id="SSF63867">
    <property type="entry name" value="MoeA C-terminal domain-like"/>
    <property type="match status" value="1"/>
</dbReference>
<dbReference type="InterPro" id="IPR036688">
    <property type="entry name" value="MoeA_C_domain_IV_sf"/>
</dbReference>
<evidence type="ECO:0000256" key="3">
    <source>
        <dbReference type="ARBA" id="ARBA00010763"/>
    </source>
</evidence>
<dbReference type="SMART" id="SM00852">
    <property type="entry name" value="MoCF_biosynth"/>
    <property type="match status" value="1"/>
</dbReference>
<dbReference type="Proteomes" id="UP000185434">
    <property type="component" value="Chromosome"/>
</dbReference>
<dbReference type="InterPro" id="IPR005111">
    <property type="entry name" value="MoeA_C_domain_IV"/>
</dbReference>
<dbReference type="GO" id="GO:0046872">
    <property type="term" value="F:metal ion binding"/>
    <property type="evidence" value="ECO:0007669"/>
    <property type="project" value="UniProtKB-UniRule"/>
</dbReference>
<dbReference type="GO" id="GO:0006777">
    <property type="term" value="P:Mo-molybdopterin cofactor biosynthetic process"/>
    <property type="evidence" value="ECO:0007669"/>
    <property type="project" value="UniProtKB-UniRule"/>
</dbReference>
<name>A0A1L7CS77_9CORY</name>
<comment type="cofactor">
    <cofactor evidence="7">
        <name>Mg(2+)</name>
        <dbReference type="ChEBI" id="CHEBI:18420"/>
    </cofactor>
</comment>
<keyword evidence="7" id="KW-0460">Magnesium</keyword>
<keyword evidence="5 7" id="KW-0501">Molybdenum cofactor biosynthesis</keyword>
<dbReference type="UniPathway" id="UPA00344"/>
<dbReference type="Pfam" id="PF03454">
    <property type="entry name" value="MoeA_C"/>
    <property type="match status" value="1"/>
</dbReference>
<evidence type="ECO:0000256" key="1">
    <source>
        <dbReference type="ARBA" id="ARBA00002901"/>
    </source>
</evidence>
<gene>
    <name evidence="9" type="ORF">CFRA_04745</name>
</gene>
<dbReference type="PANTHER" id="PTHR10192">
    <property type="entry name" value="MOLYBDOPTERIN BIOSYNTHESIS PROTEIN"/>
    <property type="match status" value="1"/>
</dbReference>
<evidence type="ECO:0000256" key="7">
    <source>
        <dbReference type="RuleBase" id="RU365090"/>
    </source>
</evidence>
<dbReference type="GO" id="GO:0005829">
    <property type="term" value="C:cytosol"/>
    <property type="evidence" value="ECO:0007669"/>
    <property type="project" value="TreeGrafter"/>
</dbReference>
<organism evidence="9 10">
    <name type="scientific">Corynebacterium frankenforstense DSM 45800</name>
    <dbReference type="NCBI Taxonomy" id="1437875"/>
    <lineage>
        <taxon>Bacteria</taxon>
        <taxon>Bacillati</taxon>
        <taxon>Actinomycetota</taxon>
        <taxon>Actinomycetes</taxon>
        <taxon>Mycobacteriales</taxon>
        <taxon>Corynebacteriaceae</taxon>
        <taxon>Corynebacterium</taxon>
    </lineage>
</organism>
<dbReference type="EMBL" id="CP009247">
    <property type="protein sequence ID" value="APT88679.1"/>
    <property type="molecule type" value="Genomic_DNA"/>
</dbReference>
<dbReference type="InterPro" id="IPR001453">
    <property type="entry name" value="MoaB/Mog_dom"/>
</dbReference>
<evidence type="ECO:0000256" key="6">
    <source>
        <dbReference type="ARBA" id="ARBA00047317"/>
    </source>
</evidence>
<comment type="catalytic activity">
    <reaction evidence="6">
        <text>adenylyl-molybdopterin + molybdate = Mo-molybdopterin + AMP + H(+)</text>
        <dbReference type="Rhea" id="RHEA:35047"/>
        <dbReference type="ChEBI" id="CHEBI:15378"/>
        <dbReference type="ChEBI" id="CHEBI:36264"/>
        <dbReference type="ChEBI" id="CHEBI:62727"/>
        <dbReference type="ChEBI" id="CHEBI:71302"/>
        <dbReference type="ChEBI" id="CHEBI:456215"/>
        <dbReference type="EC" id="2.10.1.1"/>
    </reaction>
</comment>
<evidence type="ECO:0000256" key="5">
    <source>
        <dbReference type="ARBA" id="ARBA00023150"/>
    </source>
</evidence>
<comment type="function">
    <text evidence="1 7">Catalyzes the insertion of molybdate into adenylated molybdopterin with the concomitant release of AMP.</text>
</comment>
<evidence type="ECO:0000259" key="8">
    <source>
        <dbReference type="SMART" id="SM00852"/>
    </source>
</evidence>
<dbReference type="PANTHER" id="PTHR10192:SF5">
    <property type="entry name" value="GEPHYRIN"/>
    <property type="match status" value="1"/>
</dbReference>
<dbReference type="RefSeq" id="WP_075663662.1">
    <property type="nucleotide sequence ID" value="NZ_CP009247.1"/>
</dbReference>
<dbReference type="EC" id="2.10.1.1" evidence="7"/>
<dbReference type="GO" id="GO:0061599">
    <property type="term" value="F:molybdopterin molybdotransferase activity"/>
    <property type="evidence" value="ECO:0007669"/>
    <property type="project" value="UniProtKB-UniRule"/>
</dbReference>
<dbReference type="InterPro" id="IPR038987">
    <property type="entry name" value="MoeA-like"/>
</dbReference>
<dbReference type="InterPro" id="IPR005110">
    <property type="entry name" value="MoeA_linker/N"/>
</dbReference>
<dbReference type="SUPFAM" id="SSF53218">
    <property type="entry name" value="Molybdenum cofactor biosynthesis proteins"/>
    <property type="match status" value="1"/>
</dbReference>
<evidence type="ECO:0000256" key="4">
    <source>
        <dbReference type="ARBA" id="ARBA00022505"/>
    </source>
</evidence>
<dbReference type="SUPFAM" id="SSF63882">
    <property type="entry name" value="MoeA N-terminal region -like"/>
    <property type="match status" value="1"/>
</dbReference>
<dbReference type="KEGG" id="cfk:CFRA_04745"/>
<dbReference type="Gene3D" id="3.90.105.10">
    <property type="entry name" value="Molybdopterin biosynthesis moea protein, domain 2"/>
    <property type="match status" value="1"/>
</dbReference>
<dbReference type="Gene3D" id="3.40.980.10">
    <property type="entry name" value="MoaB/Mog-like domain"/>
    <property type="match status" value="1"/>
</dbReference>
<keyword evidence="10" id="KW-1185">Reference proteome</keyword>
<dbReference type="CDD" id="cd00887">
    <property type="entry name" value="MoeA"/>
    <property type="match status" value="1"/>
</dbReference>
<keyword evidence="7" id="KW-0808">Transferase</keyword>
<reference evidence="9 10" key="1">
    <citation type="submission" date="2014-08" db="EMBL/GenBank/DDBJ databases">
        <title>Complete genome sequence of Corynebacterium frankenforstense ST18(T) (=DSM 45800(T)), isolated from raw cow milk.</title>
        <authorList>
            <person name="Ruckert C."/>
            <person name="Albersmeier A."/>
            <person name="Winkler A."/>
            <person name="Lipski A."/>
            <person name="Kalinowski J."/>
        </authorList>
    </citation>
    <scope>NUCLEOTIDE SEQUENCE [LARGE SCALE GENOMIC DNA]</scope>
    <source>
        <strain evidence="9 10">ST18</strain>
    </source>
</reference>
<feature type="domain" description="MoaB/Mog" evidence="8">
    <location>
        <begin position="184"/>
        <end position="322"/>
    </location>
</feature>
<comment type="similarity">
    <text evidence="3 7">Belongs to the MoeA family.</text>
</comment>